<dbReference type="PROSITE" id="PS50106">
    <property type="entry name" value="PDZ"/>
    <property type="match status" value="1"/>
</dbReference>
<evidence type="ECO:0000256" key="1">
    <source>
        <dbReference type="ARBA" id="ARBA00010541"/>
    </source>
</evidence>
<dbReference type="InterPro" id="IPR001478">
    <property type="entry name" value="PDZ"/>
</dbReference>
<evidence type="ECO:0000256" key="2">
    <source>
        <dbReference type="ARBA" id="ARBA00022670"/>
    </source>
</evidence>
<dbReference type="GO" id="GO:0004252">
    <property type="term" value="F:serine-type endopeptidase activity"/>
    <property type="evidence" value="ECO:0007669"/>
    <property type="project" value="InterPro"/>
</dbReference>
<dbReference type="STRING" id="156892.BM477_05825"/>
<gene>
    <name evidence="7" type="ORF">BM477_05825</name>
</gene>
<keyword evidence="3" id="KW-0378">Hydrolase</keyword>
<dbReference type="EMBL" id="MPDM01000005">
    <property type="protein sequence ID" value="OKL48712.1"/>
    <property type="molecule type" value="Genomic_DNA"/>
</dbReference>
<reference evidence="8" key="1">
    <citation type="submission" date="2016-11" db="EMBL/GenBank/DDBJ databases">
        <title>Actinomyces gypaetusis sp. nov. isolated from Gypaetus barbatus in Qinghai Tibet Plateau China.</title>
        <authorList>
            <person name="Meng X."/>
        </authorList>
    </citation>
    <scope>NUCLEOTIDE SEQUENCE [LARGE SCALE GENOMIC DNA]</scope>
    <source>
        <strain evidence="8">DSM 15383</strain>
    </source>
</reference>
<dbReference type="Pfam" id="PF13365">
    <property type="entry name" value="Trypsin_2"/>
    <property type="match status" value="1"/>
</dbReference>
<comment type="caution">
    <text evidence="7">The sequence shown here is derived from an EMBL/GenBank/DDBJ whole genome shotgun (WGS) entry which is preliminary data.</text>
</comment>
<protein>
    <recommendedName>
        <fullName evidence="6">PDZ domain-containing protein</fullName>
    </recommendedName>
</protein>
<comment type="similarity">
    <text evidence="1">Belongs to the peptidase S1C family.</text>
</comment>
<dbReference type="OrthoDB" id="9758917at2"/>
<dbReference type="InterPro" id="IPR009003">
    <property type="entry name" value="Peptidase_S1_PA"/>
</dbReference>
<name>A0A1Q5PMF9_9ACTO</name>
<feature type="compositionally biased region" description="Low complexity" evidence="4">
    <location>
        <begin position="112"/>
        <end position="124"/>
    </location>
</feature>
<dbReference type="PRINTS" id="PR00834">
    <property type="entry name" value="PROTEASES2C"/>
</dbReference>
<dbReference type="SMART" id="SM00228">
    <property type="entry name" value="PDZ"/>
    <property type="match status" value="1"/>
</dbReference>
<dbReference type="InterPro" id="IPR043504">
    <property type="entry name" value="Peptidase_S1_PA_chymotrypsin"/>
</dbReference>
<dbReference type="Gene3D" id="2.30.42.10">
    <property type="match status" value="1"/>
</dbReference>
<feature type="transmembrane region" description="Helical" evidence="5">
    <location>
        <begin position="175"/>
        <end position="198"/>
    </location>
</feature>
<dbReference type="Gene3D" id="2.40.10.10">
    <property type="entry name" value="Trypsin-like serine proteases"/>
    <property type="match status" value="2"/>
</dbReference>
<evidence type="ECO:0000256" key="3">
    <source>
        <dbReference type="ARBA" id="ARBA00022801"/>
    </source>
</evidence>
<dbReference type="Pfam" id="PF13180">
    <property type="entry name" value="PDZ_2"/>
    <property type="match status" value="1"/>
</dbReference>
<dbReference type="SUPFAM" id="SSF50494">
    <property type="entry name" value="Trypsin-like serine proteases"/>
    <property type="match status" value="1"/>
</dbReference>
<evidence type="ECO:0000313" key="7">
    <source>
        <dbReference type="EMBL" id="OKL48712.1"/>
    </source>
</evidence>
<keyword evidence="5" id="KW-1133">Transmembrane helix</keyword>
<dbReference type="RefSeq" id="WP_075361741.1">
    <property type="nucleotide sequence ID" value="NZ_MPDM01000005.1"/>
</dbReference>
<organism evidence="7 8">
    <name type="scientific">Boudabousia marimammalium</name>
    <dbReference type="NCBI Taxonomy" id="156892"/>
    <lineage>
        <taxon>Bacteria</taxon>
        <taxon>Bacillati</taxon>
        <taxon>Actinomycetota</taxon>
        <taxon>Actinomycetes</taxon>
        <taxon>Actinomycetales</taxon>
        <taxon>Actinomycetaceae</taxon>
        <taxon>Boudabousia</taxon>
    </lineage>
</organism>
<keyword evidence="8" id="KW-1185">Reference proteome</keyword>
<keyword evidence="5" id="KW-0812">Transmembrane</keyword>
<evidence type="ECO:0000259" key="6">
    <source>
        <dbReference type="PROSITE" id="PS50106"/>
    </source>
</evidence>
<dbReference type="InterPro" id="IPR051201">
    <property type="entry name" value="Chloro_Bact_Ser_Proteases"/>
</dbReference>
<keyword evidence="2" id="KW-0645">Protease</keyword>
<dbReference type="SUPFAM" id="SSF50156">
    <property type="entry name" value="PDZ domain-like"/>
    <property type="match status" value="1"/>
</dbReference>
<dbReference type="PANTHER" id="PTHR43343">
    <property type="entry name" value="PEPTIDASE S12"/>
    <property type="match status" value="1"/>
</dbReference>
<accession>A0A1Q5PMF9</accession>
<dbReference type="InterPro" id="IPR001940">
    <property type="entry name" value="Peptidase_S1C"/>
</dbReference>
<dbReference type="PANTHER" id="PTHR43343:SF3">
    <property type="entry name" value="PROTEASE DO-LIKE 8, CHLOROPLASTIC"/>
    <property type="match status" value="1"/>
</dbReference>
<proteinExistence type="inferred from homology"/>
<feature type="domain" description="PDZ" evidence="6">
    <location>
        <begin position="442"/>
        <end position="534"/>
    </location>
</feature>
<dbReference type="AlphaFoldDB" id="A0A1Q5PMF9"/>
<dbReference type="InterPro" id="IPR036034">
    <property type="entry name" value="PDZ_sf"/>
</dbReference>
<feature type="compositionally biased region" description="Polar residues" evidence="4">
    <location>
        <begin position="18"/>
        <end position="40"/>
    </location>
</feature>
<evidence type="ECO:0000313" key="8">
    <source>
        <dbReference type="Proteomes" id="UP000186465"/>
    </source>
</evidence>
<sequence>MNEENLPFNPYAPMGDNADNSGTAPNGENTSASQLENQAATLRRHYTGPTRSSLFGDGPSATAVPAERSEPVAQVESEEEPLQMPGFKPVFSQAPATSGEVPATAGPQQYSPQTGQQAAQPAGQHPESAFAPQPSYGPANPKLVAEGDNLYSPPAPHYQQSTPVMTASRHRGPSWGGVVAISFLVAIVTMAFTLGGLWSVNLLGNGPRVVNTPPAATTAEVAPVVDSQAATADWKAVNEAVGRSVVLIQAVSGSGEGGTGSGVIIDDQAHILTNYHVVARSSAAEGGKLLVTLEDSRIYQAKLVGVDVTTDLAVIQLVDAPKDLTIARLGSSSNLEVGQQVAAIGAPLGLKSTMTTGIISALERPTVVSDKQIFNQAGGAVFTNAIQVDASINPGNSGGPLFDAQGRVIGINSSIMSISSSDQQQAGSIGLGFAIPIDLAKRVSAELISKGEVKHALIGVKVKAGYAQVGDARLTGAVVSEVEPTSKFLAAGLRAGDVILSIDGKPVVDSSNLIGHVRYYAPGDTATLQVARDGKRLEIQGELLGAE</sequence>
<evidence type="ECO:0000256" key="4">
    <source>
        <dbReference type="SAM" id="MobiDB-lite"/>
    </source>
</evidence>
<dbReference type="Proteomes" id="UP000186465">
    <property type="component" value="Unassembled WGS sequence"/>
</dbReference>
<keyword evidence="5" id="KW-0472">Membrane</keyword>
<evidence type="ECO:0000256" key="5">
    <source>
        <dbReference type="SAM" id="Phobius"/>
    </source>
</evidence>
<dbReference type="GO" id="GO:0006508">
    <property type="term" value="P:proteolysis"/>
    <property type="evidence" value="ECO:0007669"/>
    <property type="project" value="UniProtKB-KW"/>
</dbReference>
<feature type="region of interest" description="Disordered" evidence="4">
    <location>
        <begin position="1"/>
        <end position="147"/>
    </location>
</feature>